<accession>A0A832WAQ9</accession>
<evidence type="ECO:0000313" key="1">
    <source>
        <dbReference type="EMBL" id="HIH94475.1"/>
    </source>
</evidence>
<name>A0A832WAQ9_9EURY</name>
<comment type="caution">
    <text evidence="1">The sequence shown here is derived from an EMBL/GenBank/DDBJ whole genome shotgun (WGS) entry which is preliminary data.</text>
</comment>
<dbReference type="EMBL" id="DUJU01000124">
    <property type="protein sequence ID" value="HIH94475.1"/>
    <property type="molecule type" value="Genomic_DNA"/>
</dbReference>
<dbReference type="RefSeq" id="WP_281085418.1">
    <property type="nucleotide sequence ID" value="NZ_DUJU01000124.1"/>
</dbReference>
<proteinExistence type="predicted"/>
<gene>
    <name evidence="1" type="ORF">HA338_10750</name>
</gene>
<dbReference type="AlphaFoldDB" id="A0A832WAQ9"/>
<dbReference type="Proteomes" id="UP000600774">
    <property type="component" value="Unassembled WGS sequence"/>
</dbReference>
<reference evidence="1" key="1">
    <citation type="journal article" date="2020" name="bioRxiv">
        <title>A rank-normalized archaeal taxonomy based on genome phylogeny resolves widespread incomplete and uneven classifications.</title>
        <authorList>
            <person name="Rinke C."/>
            <person name="Chuvochina M."/>
            <person name="Mussig A.J."/>
            <person name="Chaumeil P.-A."/>
            <person name="Waite D.W."/>
            <person name="Whitman W.B."/>
            <person name="Parks D.H."/>
            <person name="Hugenholtz P."/>
        </authorList>
    </citation>
    <scope>NUCLEOTIDE SEQUENCE</scope>
    <source>
        <strain evidence="1">UBA8876</strain>
    </source>
</reference>
<protein>
    <submittedName>
        <fullName evidence="1">Uncharacterized protein</fullName>
    </submittedName>
</protein>
<sequence length="91" mass="9786">MLQNLQDHGARESPGLGLQGNCCSSLMEGLPLDPDLQDHGARKVRALACSCKEEFLPGKGCLGRKSWSWKKVLVLACSCKEEFLPGKGCPG</sequence>
<organism evidence="1 2">
    <name type="scientific">Methanosarcina acetivorans</name>
    <dbReference type="NCBI Taxonomy" id="2214"/>
    <lineage>
        <taxon>Archaea</taxon>
        <taxon>Methanobacteriati</taxon>
        <taxon>Methanobacteriota</taxon>
        <taxon>Stenosarchaea group</taxon>
        <taxon>Methanomicrobia</taxon>
        <taxon>Methanosarcinales</taxon>
        <taxon>Methanosarcinaceae</taxon>
        <taxon>Methanosarcina</taxon>
    </lineage>
</organism>
<evidence type="ECO:0000313" key="2">
    <source>
        <dbReference type="Proteomes" id="UP000600774"/>
    </source>
</evidence>